<feature type="transmembrane region" description="Helical" evidence="4">
    <location>
        <begin position="31"/>
        <end position="57"/>
    </location>
</feature>
<dbReference type="InterPro" id="IPR001045">
    <property type="entry name" value="Spermi_synthase"/>
</dbReference>
<dbReference type="OrthoDB" id="9793120at2"/>
<keyword evidence="4" id="KW-0472">Membrane</keyword>
<dbReference type="Pfam" id="PF01564">
    <property type="entry name" value="Spermine_synth"/>
    <property type="match status" value="1"/>
</dbReference>
<name>A0A4P6Q1T2_9ACTN</name>
<comment type="subcellular location">
    <subcellularLocation>
        <location evidence="4">Cell membrane</location>
        <topology evidence="4">Multi-pass membrane protein</topology>
    </subcellularLocation>
</comment>
<dbReference type="NCBIfam" id="NF002956">
    <property type="entry name" value="PRK03612.1"/>
    <property type="match status" value="1"/>
</dbReference>
<comment type="caution">
    <text evidence="4">Lacks conserved residue(s) required for the propagation of feature annotation.</text>
</comment>
<dbReference type="EMBL" id="CP036455">
    <property type="protein sequence ID" value="QBI52557.1"/>
    <property type="molecule type" value="Genomic_DNA"/>
</dbReference>
<evidence type="ECO:0000313" key="8">
    <source>
        <dbReference type="Proteomes" id="UP000292235"/>
    </source>
</evidence>
<organism evidence="7 8">
    <name type="scientific">Streptomonospora litoralis</name>
    <dbReference type="NCBI Taxonomy" id="2498135"/>
    <lineage>
        <taxon>Bacteria</taxon>
        <taxon>Bacillati</taxon>
        <taxon>Actinomycetota</taxon>
        <taxon>Actinomycetes</taxon>
        <taxon>Streptosporangiales</taxon>
        <taxon>Nocardiopsidaceae</taxon>
        <taxon>Streptomonospora</taxon>
    </lineage>
</organism>
<feature type="transmembrane region" description="Helical" evidence="4">
    <location>
        <begin position="63"/>
        <end position="83"/>
    </location>
</feature>
<dbReference type="InterPro" id="IPR029063">
    <property type="entry name" value="SAM-dependent_MTases_sf"/>
</dbReference>
<dbReference type="PROSITE" id="PS51006">
    <property type="entry name" value="PABS_2"/>
    <property type="match status" value="1"/>
</dbReference>
<comment type="catalytic activity">
    <reaction evidence="4">
        <text>S-adenosyl 3-(methylsulfanyl)propylamine + putrescine = S-methyl-5'-thioadenosine + spermidine + H(+)</text>
        <dbReference type="Rhea" id="RHEA:12721"/>
        <dbReference type="ChEBI" id="CHEBI:15378"/>
        <dbReference type="ChEBI" id="CHEBI:17509"/>
        <dbReference type="ChEBI" id="CHEBI:57443"/>
        <dbReference type="ChEBI" id="CHEBI:57834"/>
        <dbReference type="ChEBI" id="CHEBI:326268"/>
        <dbReference type="EC" id="2.5.1.16"/>
    </reaction>
</comment>
<comment type="similarity">
    <text evidence="1 4">Belongs to the spermidine/spermine synthase family.</text>
</comment>
<reference evidence="7 8" key="1">
    <citation type="submission" date="2019-02" db="EMBL/GenBank/DDBJ databases">
        <authorList>
            <person name="Khodamoradi S."/>
            <person name="Hahnke R.L."/>
            <person name="Kaempfer P."/>
            <person name="Schumann P."/>
            <person name="Rohde M."/>
            <person name="Steinert M."/>
            <person name="Luzhetskyy A."/>
            <person name="Wink J."/>
            <person name="Ruckert C."/>
        </authorList>
    </citation>
    <scope>NUCLEOTIDE SEQUENCE [LARGE SCALE GENOMIC DNA]</scope>
    <source>
        <strain evidence="7 8">M2</strain>
    </source>
</reference>
<evidence type="ECO:0000313" key="7">
    <source>
        <dbReference type="EMBL" id="QBI52557.1"/>
    </source>
</evidence>
<evidence type="ECO:0000256" key="5">
    <source>
        <dbReference type="PROSITE-ProRule" id="PRU00354"/>
    </source>
</evidence>
<feature type="binding site" evidence="4">
    <location>
        <begin position="375"/>
        <end position="376"/>
    </location>
    <ligand>
        <name>S-methyl-5'-thioadenosine</name>
        <dbReference type="ChEBI" id="CHEBI:17509"/>
    </ligand>
</feature>
<feature type="binding site" evidence="4">
    <location>
        <position position="321"/>
    </location>
    <ligand>
        <name>spermidine</name>
        <dbReference type="ChEBI" id="CHEBI:57834"/>
    </ligand>
</feature>
<keyword evidence="4" id="KW-1133">Transmembrane helix</keyword>
<dbReference type="GO" id="GO:0005886">
    <property type="term" value="C:plasma membrane"/>
    <property type="evidence" value="ECO:0007669"/>
    <property type="project" value="UniProtKB-SubCell"/>
</dbReference>
<evidence type="ECO:0000256" key="3">
    <source>
        <dbReference type="ARBA" id="ARBA00023115"/>
    </source>
</evidence>
<keyword evidence="4" id="KW-0812">Transmembrane</keyword>
<accession>A0A4P6Q1T2</accession>
<keyword evidence="4" id="KW-1003">Cell membrane</keyword>
<dbReference type="AlphaFoldDB" id="A0A4P6Q1T2"/>
<dbReference type="KEGG" id="strr:EKD16_03735"/>
<feature type="transmembrane region" description="Helical" evidence="4">
    <location>
        <begin position="222"/>
        <end position="241"/>
    </location>
</feature>
<evidence type="ECO:0000256" key="2">
    <source>
        <dbReference type="ARBA" id="ARBA00022679"/>
    </source>
</evidence>
<dbReference type="GO" id="GO:0004766">
    <property type="term" value="F:spermidine synthase activity"/>
    <property type="evidence" value="ECO:0007669"/>
    <property type="project" value="UniProtKB-UniRule"/>
</dbReference>
<feature type="binding site" evidence="4">
    <location>
        <position position="341"/>
    </location>
    <ligand>
        <name>S-methyl-5'-thioadenosine</name>
        <dbReference type="ChEBI" id="CHEBI:17509"/>
    </ligand>
</feature>
<evidence type="ECO:0000259" key="6">
    <source>
        <dbReference type="PROSITE" id="PS51006"/>
    </source>
</evidence>
<feature type="transmembrane region" description="Helical" evidence="4">
    <location>
        <begin position="169"/>
        <end position="188"/>
    </location>
</feature>
<evidence type="ECO:0000256" key="1">
    <source>
        <dbReference type="ARBA" id="ARBA00007867"/>
    </source>
</evidence>
<comment type="function">
    <text evidence="4">Catalyzes the irreversible transfer of a propylamine group from the amino donor S-adenosylmethioninamine (decarboxy-AdoMet) to putrescine (1,4-diaminobutane) to yield spermidine.</text>
</comment>
<keyword evidence="3 4" id="KW-0620">Polyamine biosynthesis</keyword>
<dbReference type="InterPro" id="IPR030373">
    <property type="entry name" value="PABS_CS"/>
</dbReference>
<feature type="binding site" evidence="4">
    <location>
        <position position="299"/>
    </location>
    <ligand>
        <name>spermidine</name>
        <dbReference type="ChEBI" id="CHEBI:57834"/>
    </ligand>
</feature>
<feature type="transmembrane region" description="Helical" evidence="4">
    <location>
        <begin position="126"/>
        <end position="149"/>
    </location>
</feature>
<keyword evidence="4" id="KW-0745">Spermidine biosynthesis</keyword>
<sequence length="533" mass="57457">MTAVDDSASGTRGGTGPALAGLPVPPRLARLLVLFAVFVCAACGLVYELALVALGSYLLGDTIVQASVVLSVMVFAMGAGSLLSKRLTGRPAFWFAVIEGSLSVVGGLSVLVLYSAFAWFSLYQPVMVLLALVIGALIGAEIPLLMTLIQRIRRQEAADAAADMFAADYVGGLLGGLAFPFALLPLFGLLKGTLLVGALNAVVGVLVVLWLFRGSLTPRARVLPAVGLVLVLAVLAASFALSGRFEMNARQALYRDPIIHAQRSDYQEIVVTQKLSGSDTRLFLNGDLQFSSLDEYRYHESLVHPAMNGPHGDVLVLGGGDGLAVRELVGYSDVDTVTLVDLDPAVTRLARTMPEIRTLNEGALADERVRVVNADAFTWLRENRRRFDVILADMPDPDDAGTAKLYSAEFYTLARRALARDGRMTVQSGSPYFAPEAFWSVRAGLRSAGWRTSGYHVDVPSFGDWGFFLAVPEGRGEPAVALPEEHPPLRFLDSATLEAAQTFPKDRRPTDSEPSTLLKPRILDYERGAWEGY</sequence>
<dbReference type="PANTHER" id="PTHR43317">
    <property type="entry name" value="THERMOSPERMINE SYNTHASE ACAULIS5"/>
    <property type="match status" value="1"/>
</dbReference>
<dbReference type="SUPFAM" id="SSF103473">
    <property type="entry name" value="MFS general substrate transporter"/>
    <property type="match status" value="1"/>
</dbReference>
<dbReference type="PROSITE" id="PS01330">
    <property type="entry name" value="PABS_1"/>
    <property type="match status" value="1"/>
</dbReference>
<dbReference type="GO" id="GO:0008295">
    <property type="term" value="P:spermidine biosynthetic process"/>
    <property type="evidence" value="ECO:0007669"/>
    <property type="project" value="UniProtKB-UniRule"/>
</dbReference>
<dbReference type="InterPro" id="IPR036259">
    <property type="entry name" value="MFS_trans_sf"/>
</dbReference>
<dbReference type="NCBIfam" id="NF037959">
    <property type="entry name" value="MFS_SpdSyn"/>
    <property type="match status" value="1"/>
</dbReference>
<dbReference type="Gene3D" id="3.40.50.150">
    <property type="entry name" value="Vaccinia Virus protein VP39"/>
    <property type="match status" value="1"/>
</dbReference>
<dbReference type="EC" id="2.5.1.16" evidence="4"/>
<proteinExistence type="inferred from homology"/>
<dbReference type="UniPathway" id="UPA00248">
    <property type="reaction ID" value="UER00314"/>
</dbReference>
<comment type="subunit">
    <text evidence="4">Homodimer or homotetramer.</text>
</comment>
<dbReference type="GO" id="GO:0010487">
    <property type="term" value="F:thermospermine synthase activity"/>
    <property type="evidence" value="ECO:0007669"/>
    <property type="project" value="UniProtKB-ARBA"/>
</dbReference>
<dbReference type="Proteomes" id="UP000292235">
    <property type="component" value="Chromosome"/>
</dbReference>
<feature type="transmembrane region" description="Helical" evidence="4">
    <location>
        <begin position="194"/>
        <end position="212"/>
    </location>
</feature>
<keyword evidence="2 4" id="KW-0808">Transferase</keyword>
<gene>
    <name evidence="7" type="primary">speE1</name>
    <name evidence="4" type="synonym">speE</name>
    <name evidence="7" type="ORF">EKD16_03735</name>
</gene>
<comment type="pathway">
    <text evidence="4">Amine and polyamine biosynthesis; spermidine biosynthesis; spermidine from putrescine: step 1/1.</text>
</comment>
<evidence type="ECO:0000256" key="4">
    <source>
        <dbReference type="HAMAP-Rule" id="MF_00198"/>
    </source>
</evidence>
<dbReference type="RefSeq" id="WP_131097094.1">
    <property type="nucleotide sequence ID" value="NZ_CP036455.1"/>
</dbReference>
<dbReference type="PANTHER" id="PTHR43317:SF1">
    <property type="entry name" value="THERMOSPERMINE SYNTHASE ACAULIS5"/>
    <property type="match status" value="1"/>
</dbReference>
<feature type="domain" description="PABS" evidence="6">
    <location>
        <begin position="242"/>
        <end position="472"/>
    </location>
</feature>
<protein>
    <recommendedName>
        <fullName evidence="4">Polyamine aminopropyltransferase</fullName>
    </recommendedName>
    <alternativeName>
        <fullName evidence="4">Putrescine aminopropyltransferase</fullName>
        <shortName evidence="4">PAPT</shortName>
    </alternativeName>
    <alternativeName>
        <fullName evidence="4">Spermidine synthase</fullName>
        <shortName evidence="4">SPDS</shortName>
        <shortName evidence="4">SPDSY</shortName>
        <ecNumber evidence="4">2.5.1.16</ecNumber>
    </alternativeName>
</protein>
<dbReference type="CDD" id="cd02440">
    <property type="entry name" value="AdoMet_MTases"/>
    <property type="match status" value="1"/>
</dbReference>
<dbReference type="HAMAP" id="MF_00198">
    <property type="entry name" value="Spermidine_synth"/>
    <property type="match status" value="1"/>
</dbReference>
<dbReference type="SUPFAM" id="SSF53335">
    <property type="entry name" value="S-adenosyl-L-methionine-dependent methyltransferases"/>
    <property type="match status" value="1"/>
</dbReference>
<feature type="binding site" evidence="4">
    <location>
        <position position="267"/>
    </location>
    <ligand>
        <name>S-methyl-5'-thioadenosine</name>
        <dbReference type="ChEBI" id="CHEBI:17509"/>
    </ligand>
</feature>
<feature type="transmembrane region" description="Helical" evidence="4">
    <location>
        <begin position="95"/>
        <end position="120"/>
    </location>
</feature>
<keyword evidence="8" id="KW-1185">Reference proteome</keyword>
<feature type="active site" description="Proton acceptor" evidence="4 5">
    <location>
        <position position="393"/>
    </location>
</feature>
<dbReference type="InterPro" id="IPR030374">
    <property type="entry name" value="PABS"/>
</dbReference>